<dbReference type="Proteomes" id="UP001295469">
    <property type="component" value="Chromosome C07"/>
</dbReference>
<organism evidence="1">
    <name type="scientific">Brassica napus</name>
    <name type="common">Rape</name>
    <dbReference type="NCBI Taxonomy" id="3708"/>
    <lineage>
        <taxon>Eukaryota</taxon>
        <taxon>Viridiplantae</taxon>
        <taxon>Streptophyta</taxon>
        <taxon>Embryophyta</taxon>
        <taxon>Tracheophyta</taxon>
        <taxon>Spermatophyta</taxon>
        <taxon>Magnoliopsida</taxon>
        <taxon>eudicotyledons</taxon>
        <taxon>Gunneridae</taxon>
        <taxon>Pentapetalae</taxon>
        <taxon>rosids</taxon>
        <taxon>malvids</taxon>
        <taxon>Brassicales</taxon>
        <taxon>Brassicaceae</taxon>
        <taxon>Brassiceae</taxon>
        <taxon>Brassica</taxon>
    </lineage>
</organism>
<evidence type="ECO:0000313" key="1">
    <source>
        <dbReference type="EMBL" id="CAF2028142.1"/>
    </source>
</evidence>
<dbReference type="AlphaFoldDB" id="A0A816N2Q4"/>
<sequence>MPTKLKHYRALEVVHSSGHEGTIIYAPFATKRVSLNSWPLSNLSPSPSHQQFPQEVQQLPYKNRLENRDAKRVIGN</sequence>
<protein>
    <submittedName>
        <fullName evidence="1">(rape) hypothetical protein</fullName>
    </submittedName>
</protein>
<accession>A0A816N2Q4</accession>
<name>A0A816N2Q4_BRANA</name>
<dbReference type="EMBL" id="HG994371">
    <property type="protein sequence ID" value="CAF2028142.1"/>
    <property type="molecule type" value="Genomic_DNA"/>
</dbReference>
<proteinExistence type="predicted"/>
<gene>
    <name evidence="1" type="ORF">DARMORV10_C07P54260.1</name>
</gene>
<reference evidence="1" key="1">
    <citation type="submission" date="2021-01" db="EMBL/GenBank/DDBJ databases">
        <authorList>
            <consortium name="Genoscope - CEA"/>
            <person name="William W."/>
        </authorList>
    </citation>
    <scope>NUCLEOTIDE SEQUENCE</scope>
</reference>